<dbReference type="GeneID" id="24135222"/>
<keyword evidence="10" id="KW-1133">Transmembrane helix</keyword>
<dbReference type="STRING" id="695850.A0A067C2J2"/>
<dbReference type="InterPro" id="IPR002110">
    <property type="entry name" value="Ankyrin_rpt"/>
</dbReference>
<dbReference type="PANTHER" id="PTHR10582:SF2">
    <property type="entry name" value="INACTIVE"/>
    <property type="match status" value="1"/>
</dbReference>
<dbReference type="SMART" id="SM00248">
    <property type="entry name" value="ANK"/>
    <property type="match status" value="6"/>
</dbReference>
<evidence type="ECO:0000256" key="7">
    <source>
        <dbReference type="ARBA" id="ARBA00023065"/>
    </source>
</evidence>
<organism evidence="11 12">
    <name type="scientific">Saprolegnia parasitica (strain CBS 223.65)</name>
    <dbReference type="NCBI Taxonomy" id="695850"/>
    <lineage>
        <taxon>Eukaryota</taxon>
        <taxon>Sar</taxon>
        <taxon>Stramenopiles</taxon>
        <taxon>Oomycota</taxon>
        <taxon>Saprolegniomycetes</taxon>
        <taxon>Saprolegniales</taxon>
        <taxon>Saprolegniaceae</taxon>
        <taxon>Saprolegnia</taxon>
    </lineage>
</organism>
<dbReference type="SUPFAM" id="SSF48403">
    <property type="entry name" value="Ankyrin repeat"/>
    <property type="match status" value="2"/>
</dbReference>
<feature type="transmembrane region" description="Helical" evidence="10">
    <location>
        <begin position="1058"/>
        <end position="1080"/>
    </location>
</feature>
<keyword evidence="6" id="KW-0106">Calcium</keyword>
<evidence type="ECO:0000313" key="12">
    <source>
        <dbReference type="Proteomes" id="UP000030745"/>
    </source>
</evidence>
<keyword evidence="5" id="KW-0677">Repeat</keyword>
<evidence type="ECO:0000256" key="9">
    <source>
        <dbReference type="PROSITE-ProRule" id="PRU00023"/>
    </source>
</evidence>
<evidence type="ECO:0000256" key="6">
    <source>
        <dbReference type="ARBA" id="ARBA00022837"/>
    </source>
</evidence>
<feature type="repeat" description="ANK" evidence="9">
    <location>
        <begin position="189"/>
        <end position="221"/>
    </location>
</feature>
<keyword evidence="3" id="KW-1003">Cell membrane</keyword>
<evidence type="ECO:0000256" key="5">
    <source>
        <dbReference type="ARBA" id="ARBA00022737"/>
    </source>
</evidence>
<feature type="transmembrane region" description="Helical" evidence="10">
    <location>
        <begin position="989"/>
        <end position="1011"/>
    </location>
</feature>
<keyword evidence="12" id="KW-1185">Reference proteome</keyword>
<dbReference type="OMA" id="RILEIKW"/>
<feature type="transmembrane region" description="Helical" evidence="10">
    <location>
        <begin position="763"/>
        <end position="784"/>
    </location>
</feature>
<dbReference type="RefSeq" id="XP_012208568.1">
    <property type="nucleotide sequence ID" value="XM_012353178.1"/>
</dbReference>
<dbReference type="PROSITE" id="PS50297">
    <property type="entry name" value="ANK_REP_REGION"/>
    <property type="match status" value="3"/>
</dbReference>
<evidence type="ECO:0000256" key="4">
    <source>
        <dbReference type="ARBA" id="ARBA00022568"/>
    </source>
</evidence>
<evidence type="ECO:0000256" key="10">
    <source>
        <dbReference type="SAM" id="Phobius"/>
    </source>
</evidence>
<accession>A0A067C2J2</accession>
<keyword evidence="4" id="KW-0109">Calcium transport</keyword>
<feature type="transmembrane region" description="Helical" evidence="10">
    <location>
        <begin position="856"/>
        <end position="878"/>
    </location>
</feature>
<dbReference type="InterPro" id="IPR036770">
    <property type="entry name" value="Ankyrin_rpt-contain_sf"/>
</dbReference>
<evidence type="ECO:0008006" key="13">
    <source>
        <dbReference type="Google" id="ProtNLM"/>
    </source>
</evidence>
<dbReference type="PANTHER" id="PTHR10582">
    <property type="entry name" value="TRANSIENT RECEPTOR POTENTIAL ION CHANNEL PROTEIN"/>
    <property type="match status" value="1"/>
</dbReference>
<evidence type="ECO:0000313" key="11">
    <source>
        <dbReference type="EMBL" id="KDO20756.1"/>
    </source>
</evidence>
<keyword evidence="10" id="KW-0812">Transmembrane</keyword>
<feature type="repeat" description="ANK" evidence="9">
    <location>
        <begin position="572"/>
        <end position="604"/>
    </location>
</feature>
<dbReference type="GO" id="GO:0098703">
    <property type="term" value="P:calcium ion import across plasma membrane"/>
    <property type="evidence" value="ECO:0007669"/>
    <property type="project" value="TreeGrafter"/>
</dbReference>
<name>A0A067C2J2_SAPPC</name>
<dbReference type="GO" id="GO:0005216">
    <property type="term" value="F:monoatomic ion channel activity"/>
    <property type="evidence" value="ECO:0007669"/>
    <property type="project" value="InterPro"/>
</dbReference>
<keyword evidence="9" id="KW-0040">ANK repeat</keyword>
<reference evidence="11 12" key="1">
    <citation type="journal article" date="2013" name="PLoS Genet.">
        <title>Distinctive expansion of potential virulence genes in the genome of the oomycete fish pathogen Saprolegnia parasitica.</title>
        <authorList>
            <person name="Jiang R.H."/>
            <person name="de Bruijn I."/>
            <person name="Haas B.J."/>
            <person name="Belmonte R."/>
            <person name="Lobach L."/>
            <person name="Christie J."/>
            <person name="van den Ackerveken G."/>
            <person name="Bottin A."/>
            <person name="Bulone V."/>
            <person name="Diaz-Moreno S.M."/>
            <person name="Dumas B."/>
            <person name="Fan L."/>
            <person name="Gaulin E."/>
            <person name="Govers F."/>
            <person name="Grenville-Briggs L.J."/>
            <person name="Horner N.R."/>
            <person name="Levin J.Z."/>
            <person name="Mammella M."/>
            <person name="Meijer H.J."/>
            <person name="Morris P."/>
            <person name="Nusbaum C."/>
            <person name="Oome S."/>
            <person name="Phillips A.J."/>
            <person name="van Rooyen D."/>
            <person name="Rzeszutek E."/>
            <person name="Saraiva M."/>
            <person name="Secombes C.J."/>
            <person name="Seidl M.F."/>
            <person name="Snel B."/>
            <person name="Stassen J.H."/>
            <person name="Sykes S."/>
            <person name="Tripathy S."/>
            <person name="van den Berg H."/>
            <person name="Vega-Arreguin J.C."/>
            <person name="Wawra S."/>
            <person name="Young S.K."/>
            <person name="Zeng Q."/>
            <person name="Dieguez-Uribeondo J."/>
            <person name="Russ C."/>
            <person name="Tyler B.M."/>
            <person name="van West P."/>
        </authorList>
    </citation>
    <scope>NUCLEOTIDE SEQUENCE [LARGE SCALE GENOMIC DNA]</scope>
    <source>
        <strain evidence="11 12">CBS 223.65</strain>
    </source>
</reference>
<feature type="transmembrane region" description="Helical" evidence="10">
    <location>
        <begin position="1023"/>
        <end position="1046"/>
    </location>
</feature>
<keyword evidence="7" id="KW-0406">Ion transport</keyword>
<feature type="transmembrane region" description="Helical" evidence="10">
    <location>
        <begin position="914"/>
        <end position="939"/>
    </location>
</feature>
<sequence length="1385" mass="152638">MSFTAAASSIVDYGSVQVERKDTDNGVIVAPADEVDYTATDDEDPAEYQDMNMVDLISYGKTEIIKHRLKNGMYTEEDLVATTQRGDSLLTVAASYGNNEIVELVLQRTNYRLIQDYASGPLWDAVASNHKRVVQTLLTTIGHEMDLPSLRNGSADGFITHRATYMWGCNEILEVLLEAGAPVDAVTGNGETALHLAASSGNVRGVEILLKAKANVNAVDDWGRTPLRRAVGVWDNDDDIMAVMELLFIAGAIVHIPDNNNYAVAEVRRARLVAEATFREAFPVHCIARNGDVAKFRSLLPECDADVMRAPQRWEGQYCLDGEWRPVVWTVDVVPVPHEACYRFVGSGADDISPFTVSGKWSGEWMEADAAYVEGNVHTHVEYRGKVDVSTSVWIGDWNTFRDNGIFAMQLPLQRCPTCNENTVLHSDKQCLCCLPDGYNADASEDTIEEQRRRLEGIHQTLSRDIIEQDEDVLQAKIDLKQQYPLYYLARVEDCAQAAAYVQAQQSPIHVAITTQLPISVLSELIYESPQEVNAQDKLGNTPLMVASKLGLLDHVHMLLDNEADVDMTNHHGQSALMMAAMGGHVAIVDSLLEHLADVALRDTNDKTVLDMLQSHITTHLAGRSCHERTKSPFVQIQNAIEKEIRDSKTSTEYRAKLAASLADLTAKTAFDRNGFAKAINCAPELGVTFLNDCVSMDRHDVHFTNLDYVYGKHVSASALHALLHMETDDPDLIFEAKTKCFEHVTIRRILEIKWELFGQRKFLEMLFMYLVLLVSMTISAVLFHDDDTRLDAASVEVLLGVLVVSLAIVGCIAVQALRPQTLWRLARYRYDGSLAFDPELDIPDLWRHKASAKRWLKLGVLIGTLLLAGLLVGLLVVTSSISFFPVFNNLVLAVAVVYFVVNECQEARGDLSAYLASTINVVQVSMYMLILVVFLPMQLNWLDTPDQVEIAVGSGITLTLWILSLQFLEVERNASYLLPMLTGLLKDLWNFFLFFGVFQIGITVTFFQLYKTTDSDDFNSLSGSFLTSYFVAFGQVPMGAMGAFTDEKTKSIDGYDWVLYIFAVGMIMAHSAVVVLFLLNLLVANMNKTVDGGLEKAKTEALAAYAQCILRLEEAMHCSPKETQDLIYFIPPTPSCDGKLNPIFTASMPKSHYGITAEIEAAIATHVAQQTSWVTMAKTIQDQVTAALTTFEDGLLDVAHFIDVDISVVFAKELAAVAVTRSSLDKVFVSMRKSRGQQDQRKLLGRFQKTVARDLMTLGRTLHQIGAVASDDDHARCVIVYKLARQSSMASDIEALQAHASSAFDEAMGAIGDVVCDADGKDSSSAVLAEMQALMEAQNASAAAVIAAMEEKNAAAMATMAAMEGQIEALLHTVETLVVVSAVA</sequence>
<dbReference type="KEGG" id="spar:SPRG_13338"/>
<dbReference type="VEuPathDB" id="FungiDB:SPRG_13338"/>
<dbReference type="Gene3D" id="1.25.40.20">
    <property type="entry name" value="Ankyrin repeat-containing domain"/>
    <property type="match status" value="3"/>
</dbReference>
<evidence type="ECO:0000256" key="3">
    <source>
        <dbReference type="ARBA" id="ARBA00022475"/>
    </source>
</evidence>
<dbReference type="Pfam" id="PF12796">
    <property type="entry name" value="Ank_2"/>
    <property type="match status" value="2"/>
</dbReference>
<dbReference type="Proteomes" id="UP000030745">
    <property type="component" value="Unassembled WGS sequence"/>
</dbReference>
<keyword evidence="2" id="KW-0813">Transport</keyword>
<dbReference type="InterPro" id="IPR024862">
    <property type="entry name" value="TRPV"/>
</dbReference>
<protein>
    <recommendedName>
        <fullName evidence="13">Ion transport domain-containing protein</fullName>
    </recommendedName>
</protein>
<dbReference type="OrthoDB" id="539213at2759"/>
<dbReference type="PROSITE" id="PS50088">
    <property type="entry name" value="ANK_REPEAT"/>
    <property type="match status" value="3"/>
</dbReference>
<evidence type="ECO:0000256" key="8">
    <source>
        <dbReference type="ARBA" id="ARBA00023303"/>
    </source>
</evidence>
<keyword evidence="10" id="KW-0472">Membrane</keyword>
<evidence type="ECO:0000256" key="2">
    <source>
        <dbReference type="ARBA" id="ARBA00022448"/>
    </source>
</evidence>
<evidence type="ECO:0000256" key="1">
    <source>
        <dbReference type="ARBA" id="ARBA00004651"/>
    </source>
</evidence>
<dbReference type="EMBL" id="KK583304">
    <property type="protein sequence ID" value="KDO20756.1"/>
    <property type="molecule type" value="Genomic_DNA"/>
</dbReference>
<gene>
    <name evidence="11" type="ORF">SPRG_13338</name>
</gene>
<proteinExistence type="predicted"/>
<keyword evidence="8" id="KW-0407">Ion channel</keyword>
<feature type="transmembrane region" description="Helical" evidence="10">
    <location>
        <begin position="951"/>
        <end position="969"/>
    </location>
</feature>
<comment type="subcellular location">
    <subcellularLocation>
        <location evidence="1">Cell membrane</location>
        <topology evidence="1">Multi-pass membrane protein</topology>
    </subcellularLocation>
</comment>
<feature type="transmembrane region" description="Helical" evidence="10">
    <location>
        <begin position="884"/>
        <end position="902"/>
    </location>
</feature>
<feature type="repeat" description="ANK" evidence="9">
    <location>
        <begin position="539"/>
        <end position="571"/>
    </location>
</feature>
<dbReference type="GO" id="GO:0005886">
    <property type="term" value="C:plasma membrane"/>
    <property type="evidence" value="ECO:0007669"/>
    <property type="project" value="UniProtKB-SubCell"/>
</dbReference>